<proteinExistence type="predicted"/>
<gene>
    <name evidence="1" type="ORF">QBC36DRAFT_101625</name>
</gene>
<organism evidence="1 2">
    <name type="scientific">Triangularia setosa</name>
    <dbReference type="NCBI Taxonomy" id="2587417"/>
    <lineage>
        <taxon>Eukaryota</taxon>
        <taxon>Fungi</taxon>
        <taxon>Dikarya</taxon>
        <taxon>Ascomycota</taxon>
        <taxon>Pezizomycotina</taxon>
        <taxon>Sordariomycetes</taxon>
        <taxon>Sordariomycetidae</taxon>
        <taxon>Sordariales</taxon>
        <taxon>Podosporaceae</taxon>
        <taxon>Triangularia</taxon>
    </lineage>
</organism>
<dbReference type="AlphaFoldDB" id="A0AAN6VWS7"/>
<evidence type="ECO:0000313" key="2">
    <source>
        <dbReference type="Proteomes" id="UP001302321"/>
    </source>
</evidence>
<keyword evidence="2" id="KW-1185">Reference proteome</keyword>
<protein>
    <submittedName>
        <fullName evidence="1">Uncharacterized protein</fullName>
    </submittedName>
</protein>
<dbReference type="Proteomes" id="UP001302321">
    <property type="component" value="Unassembled WGS sequence"/>
</dbReference>
<evidence type="ECO:0000313" key="1">
    <source>
        <dbReference type="EMBL" id="KAK4171209.1"/>
    </source>
</evidence>
<name>A0AAN6VWS7_9PEZI</name>
<accession>A0AAN6VWS7</accession>
<comment type="caution">
    <text evidence="1">The sequence shown here is derived from an EMBL/GenBank/DDBJ whole genome shotgun (WGS) entry which is preliminary data.</text>
</comment>
<dbReference type="EMBL" id="MU866613">
    <property type="protein sequence ID" value="KAK4171209.1"/>
    <property type="molecule type" value="Genomic_DNA"/>
</dbReference>
<reference evidence="1" key="2">
    <citation type="submission" date="2023-05" db="EMBL/GenBank/DDBJ databases">
        <authorList>
            <consortium name="Lawrence Berkeley National Laboratory"/>
            <person name="Steindorff A."/>
            <person name="Hensen N."/>
            <person name="Bonometti L."/>
            <person name="Westerberg I."/>
            <person name="Brannstrom I.O."/>
            <person name="Guillou S."/>
            <person name="Cros-Aarteil S."/>
            <person name="Calhoun S."/>
            <person name="Haridas S."/>
            <person name="Kuo A."/>
            <person name="Mondo S."/>
            <person name="Pangilinan J."/>
            <person name="Riley R."/>
            <person name="Labutti K."/>
            <person name="Andreopoulos B."/>
            <person name="Lipzen A."/>
            <person name="Chen C."/>
            <person name="Yanf M."/>
            <person name="Daum C."/>
            <person name="Ng V."/>
            <person name="Clum A."/>
            <person name="Ohm R."/>
            <person name="Martin F."/>
            <person name="Silar P."/>
            <person name="Natvig D."/>
            <person name="Lalanne C."/>
            <person name="Gautier V."/>
            <person name="Ament-Velasquez S.L."/>
            <person name="Kruys A."/>
            <person name="Hutchinson M.I."/>
            <person name="Powell A.J."/>
            <person name="Barry K."/>
            <person name="Miller A.N."/>
            <person name="Grigoriev I.V."/>
            <person name="Debuchy R."/>
            <person name="Gladieux P."/>
            <person name="Thoren M.H."/>
            <person name="Johannesson H."/>
        </authorList>
    </citation>
    <scope>NUCLEOTIDE SEQUENCE</scope>
    <source>
        <strain evidence="1">CBS 892.96</strain>
    </source>
</reference>
<reference evidence="1" key="1">
    <citation type="journal article" date="2023" name="Mol. Phylogenet. Evol.">
        <title>Genome-scale phylogeny and comparative genomics of the fungal order Sordariales.</title>
        <authorList>
            <person name="Hensen N."/>
            <person name="Bonometti L."/>
            <person name="Westerberg I."/>
            <person name="Brannstrom I.O."/>
            <person name="Guillou S."/>
            <person name="Cros-Aarteil S."/>
            <person name="Calhoun S."/>
            <person name="Haridas S."/>
            <person name="Kuo A."/>
            <person name="Mondo S."/>
            <person name="Pangilinan J."/>
            <person name="Riley R."/>
            <person name="LaButti K."/>
            <person name="Andreopoulos B."/>
            <person name="Lipzen A."/>
            <person name="Chen C."/>
            <person name="Yan M."/>
            <person name="Daum C."/>
            <person name="Ng V."/>
            <person name="Clum A."/>
            <person name="Steindorff A."/>
            <person name="Ohm R.A."/>
            <person name="Martin F."/>
            <person name="Silar P."/>
            <person name="Natvig D.O."/>
            <person name="Lalanne C."/>
            <person name="Gautier V."/>
            <person name="Ament-Velasquez S.L."/>
            <person name="Kruys A."/>
            <person name="Hutchinson M.I."/>
            <person name="Powell A.J."/>
            <person name="Barry K."/>
            <person name="Miller A.N."/>
            <person name="Grigoriev I.V."/>
            <person name="Debuchy R."/>
            <person name="Gladieux P."/>
            <person name="Hiltunen Thoren M."/>
            <person name="Johannesson H."/>
        </authorList>
    </citation>
    <scope>NUCLEOTIDE SEQUENCE</scope>
    <source>
        <strain evidence="1">CBS 892.96</strain>
    </source>
</reference>
<sequence>MAQSSVRISPMLIAVQLWFQAVYQNLSQSLVSSPPPTLQLPVLVHLLLALFSFPLFSHPLSSRFTFLSLLCCGLYQKATHYLAVPFPPQCNDHIEGKGTGGQTSISNAGTSSLDFSALLVVSAVSFTSDSEEETAAYSGCSEEASELTCSWEENSEGAIVSTVGVCCCYFSKSVLQVCWAVVVVVLEDSHCWREGYLKTRDWW</sequence>